<evidence type="ECO:0000256" key="2">
    <source>
        <dbReference type="SAM" id="MobiDB-lite"/>
    </source>
</evidence>
<protein>
    <submittedName>
        <fullName evidence="4">Uncharacterized protein</fullName>
    </submittedName>
</protein>
<dbReference type="GO" id="GO:0071014">
    <property type="term" value="C:post-mRNA release spliceosomal complex"/>
    <property type="evidence" value="ECO:0007669"/>
    <property type="project" value="TreeGrafter"/>
</dbReference>
<dbReference type="Proteomes" id="UP000887574">
    <property type="component" value="Unplaced"/>
</dbReference>
<sequence length="302" mass="35731">MGERKGQNFYYPPDFNYKTHKSLNSYHGTHALRERASKIKEGFWLFGLRCRSMCEKKKIGMYYTTPLYEFKMKCHLCDNYYIIRTDPKNFDYEMVEGLRRQEKRFDPSTIDNLAPVDRSFNQKLSADAMFKKEHDADDKKKLDSEETQVARIEWIQTRMYDDYGVNSYLRRSFRGEKSQLNEKRIADEDLQKRLSTNIRLQPESKDDKIMAKQILKYKDSKSYEERSNDAREELMHKPLFSDSNIPSTSKSDAKTIITEQLRKKQSTFTTFRKRGVIESSRALGIVLSKEHPATAIDQRQMP</sequence>
<evidence type="ECO:0000313" key="4">
    <source>
        <dbReference type="WBParaSite" id="jg8609"/>
    </source>
</evidence>
<proteinExistence type="inferred from homology"/>
<comment type="similarity">
    <text evidence="1">Belongs to the CWC16 family.</text>
</comment>
<reference evidence="4" key="1">
    <citation type="submission" date="2022-11" db="UniProtKB">
        <authorList>
            <consortium name="WormBaseParasite"/>
        </authorList>
    </citation>
    <scope>IDENTIFICATION</scope>
</reference>
<feature type="region of interest" description="Disordered" evidence="2">
    <location>
        <begin position="222"/>
        <end position="251"/>
    </location>
</feature>
<dbReference type="GO" id="GO:0005684">
    <property type="term" value="C:U2-type spliceosomal complex"/>
    <property type="evidence" value="ECO:0007669"/>
    <property type="project" value="TreeGrafter"/>
</dbReference>
<dbReference type="PANTHER" id="PTHR12111:SF2">
    <property type="entry name" value="SPLICING FACTOR YJU2B-RELATED"/>
    <property type="match status" value="1"/>
</dbReference>
<accession>A0A915ER54</accession>
<evidence type="ECO:0000313" key="3">
    <source>
        <dbReference type="Proteomes" id="UP000887574"/>
    </source>
</evidence>
<name>A0A915ER54_9BILA</name>
<dbReference type="AlphaFoldDB" id="A0A915ER54"/>
<dbReference type="Pfam" id="PF04502">
    <property type="entry name" value="Saf4_Yju2"/>
    <property type="match status" value="1"/>
</dbReference>
<keyword evidence="3" id="KW-1185">Reference proteome</keyword>
<dbReference type="InterPro" id="IPR007590">
    <property type="entry name" value="Saf4/Yju2"/>
</dbReference>
<dbReference type="GO" id="GO:0000398">
    <property type="term" value="P:mRNA splicing, via spliceosome"/>
    <property type="evidence" value="ECO:0007669"/>
    <property type="project" value="InterPro"/>
</dbReference>
<feature type="compositionally biased region" description="Polar residues" evidence="2">
    <location>
        <begin position="241"/>
        <end position="250"/>
    </location>
</feature>
<dbReference type="PANTHER" id="PTHR12111">
    <property type="entry name" value="SPLICING FACTOR YJU2"/>
    <property type="match status" value="1"/>
</dbReference>
<dbReference type="WBParaSite" id="jg8609">
    <property type="protein sequence ID" value="jg8609"/>
    <property type="gene ID" value="jg8609"/>
</dbReference>
<evidence type="ECO:0000256" key="1">
    <source>
        <dbReference type="ARBA" id="ARBA00005595"/>
    </source>
</evidence>
<feature type="compositionally biased region" description="Basic and acidic residues" evidence="2">
    <location>
        <begin position="222"/>
        <end position="236"/>
    </location>
</feature>
<organism evidence="3 4">
    <name type="scientific">Ditylenchus dipsaci</name>
    <dbReference type="NCBI Taxonomy" id="166011"/>
    <lineage>
        <taxon>Eukaryota</taxon>
        <taxon>Metazoa</taxon>
        <taxon>Ecdysozoa</taxon>
        <taxon>Nematoda</taxon>
        <taxon>Chromadorea</taxon>
        <taxon>Rhabditida</taxon>
        <taxon>Tylenchina</taxon>
        <taxon>Tylenchomorpha</taxon>
        <taxon>Sphaerularioidea</taxon>
        <taxon>Anguinidae</taxon>
        <taxon>Anguininae</taxon>
        <taxon>Ditylenchus</taxon>
    </lineage>
</organism>